<evidence type="ECO:0000259" key="5">
    <source>
        <dbReference type="Pfam" id="PF03328"/>
    </source>
</evidence>
<dbReference type="GO" id="GO:0008816">
    <property type="term" value="F:citryl-CoA lyase activity"/>
    <property type="evidence" value="ECO:0007669"/>
    <property type="project" value="UniProtKB-EC"/>
</dbReference>
<sequence length="295" mass="31368">MTQIRPRRTALYVPGSNQRALDKAGTLGADVLILDLEDAVAPTEKDDARRRVVEAAVGFRMSGFRGEVVIRCNGLDSPWGHADLAAIVKAAPDAVLIPKVSLAADIERVRAVLRATDAPRLPIWAMIETPRAVLDPLAIALSADEHWPLAALVLGLNDLARETRARQVAGRAPMMAWMMAALAAARVAGLDILDGVFNAIADHEGFVSECAAARDCGFDGKTVIHPSQIASCNAAFSPDATELALAKRIASVFDLPEHAGQGVVMVDGRMVERLHAEMARRTLAIAAAITHRSAG</sequence>
<evidence type="ECO:0000313" key="7">
    <source>
        <dbReference type="Proteomes" id="UP001241603"/>
    </source>
</evidence>
<proteinExistence type="inferred from homology"/>
<keyword evidence="6" id="KW-0456">Lyase</keyword>
<keyword evidence="4" id="KW-0460">Magnesium</keyword>
<dbReference type="InterPro" id="IPR040442">
    <property type="entry name" value="Pyrv_kinase-like_dom_sf"/>
</dbReference>
<evidence type="ECO:0000256" key="2">
    <source>
        <dbReference type="ARBA" id="ARBA00005568"/>
    </source>
</evidence>
<dbReference type="EC" id="4.1.3.34" evidence="6"/>
<dbReference type="Proteomes" id="UP001241603">
    <property type="component" value="Unassembled WGS sequence"/>
</dbReference>
<reference evidence="6 7" key="1">
    <citation type="submission" date="2023-07" db="EMBL/GenBank/DDBJ databases">
        <title>Genomic Encyclopedia of Type Strains, Phase IV (KMG-IV): sequencing the most valuable type-strain genomes for metagenomic binning, comparative biology and taxonomic classification.</title>
        <authorList>
            <person name="Goeker M."/>
        </authorList>
    </citation>
    <scope>NUCLEOTIDE SEQUENCE [LARGE SCALE GENOMIC DNA]</scope>
    <source>
        <strain evidence="6 7">B6-8</strain>
    </source>
</reference>
<accession>A0ABU0H4F9</accession>
<keyword evidence="7" id="KW-1185">Reference proteome</keyword>
<dbReference type="RefSeq" id="WP_266348126.1">
    <property type="nucleotide sequence ID" value="NZ_JAPKNG010000002.1"/>
</dbReference>
<feature type="domain" description="HpcH/HpaI aldolase/citrate lyase" evidence="5">
    <location>
        <begin position="8"/>
        <end position="226"/>
    </location>
</feature>
<comment type="cofactor">
    <cofactor evidence="1">
        <name>Mg(2+)</name>
        <dbReference type="ChEBI" id="CHEBI:18420"/>
    </cofactor>
</comment>
<gene>
    <name evidence="6" type="ORF">QO014_001579</name>
</gene>
<organism evidence="6 7">
    <name type="scientific">Kaistia dalseonensis</name>
    <dbReference type="NCBI Taxonomy" id="410840"/>
    <lineage>
        <taxon>Bacteria</taxon>
        <taxon>Pseudomonadati</taxon>
        <taxon>Pseudomonadota</taxon>
        <taxon>Alphaproteobacteria</taxon>
        <taxon>Hyphomicrobiales</taxon>
        <taxon>Kaistiaceae</taxon>
        <taxon>Kaistia</taxon>
    </lineage>
</organism>
<dbReference type="SUPFAM" id="SSF51621">
    <property type="entry name" value="Phosphoenolpyruvate/pyruvate domain"/>
    <property type="match status" value="1"/>
</dbReference>
<protein>
    <submittedName>
        <fullName evidence="6">Citrate lyase subunit beta/citryl-CoA lyase</fullName>
        <ecNumber evidence="6">4.1.3.34</ecNumber>
    </submittedName>
</protein>
<comment type="similarity">
    <text evidence="2">Belongs to the HpcH/HpaI aldolase family.</text>
</comment>
<dbReference type="Gene3D" id="3.20.20.60">
    <property type="entry name" value="Phosphoenolpyruvate-binding domains"/>
    <property type="match status" value="1"/>
</dbReference>
<dbReference type="Pfam" id="PF03328">
    <property type="entry name" value="HpcH_HpaI"/>
    <property type="match status" value="1"/>
</dbReference>
<evidence type="ECO:0000256" key="4">
    <source>
        <dbReference type="ARBA" id="ARBA00022842"/>
    </source>
</evidence>
<dbReference type="EMBL" id="JAUSVO010000002">
    <property type="protein sequence ID" value="MDQ0437194.1"/>
    <property type="molecule type" value="Genomic_DNA"/>
</dbReference>
<keyword evidence="3" id="KW-0479">Metal-binding</keyword>
<evidence type="ECO:0000313" key="6">
    <source>
        <dbReference type="EMBL" id="MDQ0437194.1"/>
    </source>
</evidence>
<evidence type="ECO:0000256" key="3">
    <source>
        <dbReference type="ARBA" id="ARBA00022723"/>
    </source>
</evidence>
<dbReference type="PANTHER" id="PTHR32308">
    <property type="entry name" value="LYASE BETA SUBUNIT, PUTATIVE (AFU_ORTHOLOGUE AFUA_4G13030)-RELATED"/>
    <property type="match status" value="1"/>
</dbReference>
<dbReference type="InterPro" id="IPR011206">
    <property type="entry name" value="Citrate_lyase_beta/mcl1/mcl2"/>
</dbReference>
<name>A0ABU0H4F9_9HYPH</name>
<dbReference type="PIRSF" id="PIRSF015582">
    <property type="entry name" value="Cit_lyase_B"/>
    <property type="match status" value="1"/>
</dbReference>
<evidence type="ECO:0000256" key="1">
    <source>
        <dbReference type="ARBA" id="ARBA00001946"/>
    </source>
</evidence>
<dbReference type="InterPro" id="IPR005000">
    <property type="entry name" value="Aldolase/citrate-lyase_domain"/>
</dbReference>
<comment type="caution">
    <text evidence="6">The sequence shown here is derived from an EMBL/GenBank/DDBJ whole genome shotgun (WGS) entry which is preliminary data.</text>
</comment>
<dbReference type="PANTHER" id="PTHR32308:SF10">
    <property type="entry name" value="CITRATE LYASE SUBUNIT BETA"/>
    <property type="match status" value="1"/>
</dbReference>
<dbReference type="InterPro" id="IPR015813">
    <property type="entry name" value="Pyrv/PenolPyrv_kinase-like_dom"/>
</dbReference>